<dbReference type="PANTHER" id="PTHR22999:SF23">
    <property type="entry name" value="SORTING NEXIN-16"/>
    <property type="match status" value="1"/>
</dbReference>
<evidence type="ECO:0000313" key="3">
    <source>
        <dbReference type="EMBL" id="KAK7400850.1"/>
    </source>
</evidence>
<comment type="caution">
    <text evidence="3">The sequence shown here is derived from an EMBL/GenBank/DDBJ whole genome shotgun (WGS) entry which is preliminary data.</text>
</comment>
<keyword evidence="2" id="KW-0963">Cytoplasm</keyword>
<dbReference type="Proteomes" id="UP001386955">
    <property type="component" value="Unassembled WGS sequence"/>
</dbReference>
<proteinExistence type="predicted"/>
<dbReference type="InterPro" id="IPR051837">
    <property type="entry name" value="SortingNexin/PXDomain-PKLike"/>
</dbReference>
<gene>
    <name evidence="3" type="ORF">VNO78_12158</name>
</gene>
<name>A0AAN9SMH9_PSOTE</name>
<dbReference type="AlphaFoldDB" id="A0AAN9SMH9"/>
<comment type="subcellular location">
    <subcellularLocation>
        <location evidence="1">Cytoplasm</location>
    </subcellularLocation>
</comment>
<organism evidence="3 4">
    <name type="scientific">Psophocarpus tetragonolobus</name>
    <name type="common">Winged bean</name>
    <name type="synonym">Dolichos tetragonolobus</name>
    <dbReference type="NCBI Taxonomy" id="3891"/>
    <lineage>
        <taxon>Eukaryota</taxon>
        <taxon>Viridiplantae</taxon>
        <taxon>Streptophyta</taxon>
        <taxon>Embryophyta</taxon>
        <taxon>Tracheophyta</taxon>
        <taxon>Spermatophyta</taxon>
        <taxon>Magnoliopsida</taxon>
        <taxon>eudicotyledons</taxon>
        <taxon>Gunneridae</taxon>
        <taxon>Pentapetalae</taxon>
        <taxon>rosids</taxon>
        <taxon>fabids</taxon>
        <taxon>Fabales</taxon>
        <taxon>Fabaceae</taxon>
        <taxon>Papilionoideae</taxon>
        <taxon>50 kb inversion clade</taxon>
        <taxon>NPAAA clade</taxon>
        <taxon>indigoferoid/millettioid clade</taxon>
        <taxon>Phaseoleae</taxon>
        <taxon>Psophocarpus</taxon>
    </lineage>
</organism>
<dbReference type="PANTHER" id="PTHR22999">
    <property type="entry name" value="PX SERINE/THREONINE KINASE PXK"/>
    <property type="match status" value="1"/>
</dbReference>
<keyword evidence="4" id="KW-1185">Reference proteome</keyword>
<evidence type="ECO:0000313" key="4">
    <source>
        <dbReference type="Proteomes" id="UP001386955"/>
    </source>
</evidence>
<dbReference type="GO" id="GO:0005737">
    <property type="term" value="C:cytoplasm"/>
    <property type="evidence" value="ECO:0007669"/>
    <property type="project" value="UniProtKB-SubCell"/>
</dbReference>
<evidence type="ECO:0000256" key="1">
    <source>
        <dbReference type="ARBA" id="ARBA00004496"/>
    </source>
</evidence>
<protein>
    <submittedName>
        <fullName evidence="3">Uncharacterized protein</fullName>
    </submittedName>
</protein>
<evidence type="ECO:0000256" key="2">
    <source>
        <dbReference type="ARBA" id="ARBA00022490"/>
    </source>
</evidence>
<dbReference type="EMBL" id="JAYMYS010000003">
    <property type="protein sequence ID" value="KAK7400850.1"/>
    <property type="molecule type" value="Genomic_DNA"/>
</dbReference>
<accession>A0AAN9SMH9</accession>
<reference evidence="3 4" key="1">
    <citation type="submission" date="2024-01" db="EMBL/GenBank/DDBJ databases">
        <title>The genomes of 5 underutilized Papilionoideae crops provide insights into root nodulation and disease resistanc.</title>
        <authorList>
            <person name="Jiang F."/>
        </authorList>
    </citation>
    <scope>NUCLEOTIDE SEQUENCE [LARGE SCALE GENOMIC DNA]</scope>
    <source>
        <strain evidence="3">DUOXIRENSHENG_FW03</strain>
        <tissue evidence="3">Leaves</tissue>
    </source>
</reference>
<sequence length="239" mass="27286">MGLMDLRIKENMERMHKLGLFDLSLKLKPPKKKKKKTTSEPNHSPQRRSSRYINELIESLLLLLNDDGTEGMGSDKSTNLKVFSGGLRLVLYCTSVHLFMQEAYVLKVWTKHMHIPCARAVLLIRLGTSFPFELSFGDMVLWPGGKFFFRVATSHIISNNNGQKTSQTMRRLEATPRNLNGAPTTLVSLIGHKQYRCCARDIYYFSQSNTCVKQLAYSILELILVSIFSEMRDVVLSIH</sequence>